<reference evidence="1 2" key="1">
    <citation type="submission" date="2024-04" db="EMBL/GenBank/DDBJ databases">
        <authorList>
            <person name="Fracassetti M."/>
        </authorList>
    </citation>
    <scope>NUCLEOTIDE SEQUENCE [LARGE SCALE GENOMIC DNA]</scope>
</reference>
<evidence type="ECO:0000313" key="2">
    <source>
        <dbReference type="Proteomes" id="UP001497516"/>
    </source>
</evidence>
<keyword evidence="2" id="KW-1185">Reference proteome</keyword>
<dbReference type="EMBL" id="OZ034816">
    <property type="protein sequence ID" value="CAL1377006.1"/>
    <property type="molecule type" value="Genomic_DNA"/>
</dbReference>
<protein>
    <submittedName>
        <fullName evidence="1">Uncharacterized protein</fullName>
    </submittedName>
</protein>
<organism evidence="1 2">
    <name type="scientific">Linum trigynum</name>
    <dbReference type="NCBI Taxonomy" id="586398"/>
    <lineage>
        <taxon>Eukaryota</taxon>
        <taxon>Viridiplantae</taxon>
        <taxon>Streptophyta</taxon>
        <taxon>Embryophyta</taxon>
        <taxon>Tracheophyta</taxon>
        <taxon>Spermatophyta</taxon>
        <taxon>Magnoliopsida</taxon>
        <taxon>eudicotyledons</taxon>
        <taxon>Gunneridae</taxon>
        <taxon>Pentapetalae</taxon>
        <taxon>rosids</taxon>
        <taxon>fabids</taxon>
        <taxon>Malpighiales</taxon>
        <taxon>Linaceae</taxon>
        <taxon>Linum</taxon>
    </lineage>
</organism>
<name>A0AAV2DTI1_9ROSI</name>
<sequence>MFRCGSRLGNRKEEEHMDIEVLYCRMSSDLLQEKRSQTLADIATNTLLIVCISCFVINQMVPSFKTTVNIGVVKHVTSRTNDL</sequence>
<dbReference type="Proteomes" id="UP001497516">
    <property type="component" value="Chromosome 3"/>
</dbReference>
<gene>
    <name evidence="1" type="ORF">LTRI10_LOCUS18691</name>
</gene>
<accession>A0AAV2DTI1</accession>
<dbReference type="AlphaFoldDB" id="A0AAV2DTI1"/>
<proteinExistence type="predicted"/>
<evidence type="ECO:0000313" key="1">
    <source>
        <dbReference type="EMBL" id="CAL1377006.1"/>
    </source>
</evidence>